<feature type="domain" description="CHAT" evidence="1">
    <location>
        <begin position="690"/>
        <end position="977"/>
    </location>
</feature>
<dbReference type="PANTHER" id="PTHR10098:SF112">
    <property type="entry name" value="SLR0380 PROTEIN"/>
    <property type="match status" value="1"/>
</dbReference>
<dbReference type="Proteomes" id="UP000683511">
    <property type="component" value="Chromosome"/>
</dbReference>
<reference evidence="2" key="1">
    <citation type="submission" date="2017-04" db="EMBL/GenBank/DDBJ databases">
        <title>Genome deletions in a multicellular cyanobacterial endosymbiont for morphological adaptation in marine diatoms.</title>
        <authorList>
            <person name="Wang Y."/>
            <person name="Gao H."/>
            <person name="Li R."/>
            <person name="Xu X."/>
        </authorList>
    </citation>
    <scope>NUCLEOTIDE SEQUENCE</scope>
    <source>
        <strain evidence="2">FACHB 800</strain>
    </source>
</reference>
<dbReference type="InterPro" id="IPR024983">
    <property type="entry name" value="CHAT_dom"/>
</dbReference>
<dbReference type="KEGG" id="rsin:B6N60_00077"/>
<dbReference type="InterPro" id="IPR011990">
    <property type="entry name" value="TPR-like_helical_dom_sf"/>
</dbReference>
<dbReference type="InterPro" id="IPR019734">
    <property type="entry name" value="TPR_rpt"/>
</dbReference>
<dbReference type="PANTHER" id="PTHR10098">
    <property type="entry name" value="RAPSYN-RELATED"/>
    <property type="match status" value="1"/>
</dbReference>
<dbReference type="SMART" id="SM00028">
    <property type="entry name" value="TPR"/>
    <property type="match status" value="3"/>
</dbReference>
<dbReference type="AlphaFoldDB" id="A0A975Y2S7"/>
<sequence length="979" mass="109555">MLKLSNLVQRLQNLVKKLYTSRSPTVNKPRSLILLLILLFVLSFTIPLVAHQVSASTVIVQTQQNPLQLVEQAKKLYTTGQFEQAALIWQQTAEAFAAQGDKLNQAMALSNLSLTQQQLGKWTEAEQAIATSLQLLETQEQTPTQRRIQAQTLDIQGELELAMGRSQLALKTWQQAADIYKDIGDKQSFTQNQINQAQAMQESGLYRRACETLLAALEIEHQDLNISEQKLQNLSAKLATTGKLASLQVIGLRSLGDVLRVIGNRKDSELVLAESVKLAQQLGDTQNLAASYLSLGNTFLTLGNQKAQTEKITTPITFTSSQNCIAQANNTAVELYQQAAGCYHQAELSPDANTSTKAQLSLLSLLIQTQQWADISTLLPKIQPQLNKLPISHKAIYAQINLAQNLICLKSAINPQVSQLSSPLLQQCGVTQKKITNTGDNTLPPSLMPAWEDVAKIVTTARNHAQILQDKQAEAYALGYLGGVYQEIGDITNAQRLTEQALRLASSFNAPDIAYRWQWQLGRLRRIQNNQQGAVSAYTGAFETLKSLRQDLTAVINPEVQYTFRDSVAPVYREFVDLLLQGNNSQQKNLKQARDVIEALQLAELDDYFRDACIQAKPQQIDQVVDKATPKAAVLYAITLPERLELILKLPGQEKLEHYTTTVTQEELEKNLQQLIDRLNDKTSFAYEIQALSQQTYDWLIQPIQPKLAKNQVKTLVFVLDGMLRNIPMSVLYDRPSQEYLVQKYALVLTPGLQLINPRPLANVPLKAIIAGISKELNFTYENEYFHNLDFVPNELGEIEKEIQNHERLLDQDFMKNTLQQHLATANFTIVHLATHGEFNSDPEKTFIATWDRLIKIKDLDSLLRAGKRNQPISIELLVLSACETATGDSRATLGLAGVAVRAGARSTLASLWSVNDESTSELMGEFYRELVHTNGRKNMSKAEALQQAQLALLNNSDPNKQWERPYYWAPFVLVGNWL</sequence>
<accession>A0A975Y2S7</accession>
<gene>
    <name evidence="2" type="ORF">B6N60_00077</name>
</gene>
<evidence type="ECO:0000313" key="2">
    <source>
        <dbReference type="EMBL" id="QXE21403.1"/>
    </source>
</evidence>
<keyword evidence="3" id="KW-1185">Reference proteome</keyword>
<dbReference type="Gene3D" id="1.25.40.10">
    <property type="entry name" value="Tetratricopeptide repeat domain"/>
    <property type="match status" value="3"/>
</dbReference>
<name>A0A975Y2S7_9NOST</name>
<dbReference type="SUPFAM" id="SSF48452">
    <property type="entry name" value="TPR-like"/>
    <property type="match status" value="2"/>
</dbReference>
<organism evidence="2 3">
    <name type="scientific">Richelia sinica FACHB-800</name>
    <dbReference type="NCBI Taxonomy" id="1357546"/>
    <lineage>
        <taxon>Bacteria</taxon>
        <taxon>Bacillati</taxon>
        <taxon>Cyanobacteriota</taxon>
        <taxon>Cyanophyceae</taxon>
        <taxon>Nostocales</taxon>
        <taxon>Nostocaceae</taxon>
        <taxon>Richelia</taxon>
    </lineage>
</organism>
<dbReference type="Pfam" id="PF12770">
    <property type="entry name" value="CHAT"/>
    <property type="match status" value="1"/>
</dbReference>
<proteinExistence type="predicted"/>
<evidence type="ECO:0000313" key="3">
    <source>
        <dbReference type="Proteomes" id="UP000683511"/>
    </source>
</evidence>
<evidence type="ECO:0000259" key="1">
    <source>
        <dbReference type="Pfam" id="PF12770"/>
    </source>
</evidence>
<protein>
    <submittedName>
        <fullName evidence="2">TPR repeat-containing protein</fullName>
    </submittedName>
</protein>
<dbReference type="EMBL" id="CP021056">
    <property type="protein sequence ID" value="QXE21403.1"/>
    <property type="molecule type" value="Genomic_DNA"/>
</dbReference>